<dbReference type="RefSeq" id="WP_237088162.1">
    <property type="nucleotide sequence ID" value="NZ_CP017839.1"/>
</dbReference>
<name>A0ABC8AU35_9NOCA</name>
<dbReference type="InterPro" id="IPR042208">
    <property type="entry name" value="D-ser_dehydrat-like_sf"/>
</dbReference>
<dbReference type="SUPFAM" id="SSF51419">
    <property type="entry name" value="PLP-binding barrel"/>
    <property type="match status" value="1"/>
</dbReference>
<dbReference type="SMART" id="SM01119">
    <property type="entry name" value="D-ser_dehydrat"/>
    <property type="match status" value="1"/>
</dbReference>
<dbReference type="PANTHER" id="PTHR28004:SF8">
    <property type="entry name" value="D-SERINE DEAMINASE"/>
    <property type="match status" value="1"/>
</dbReference>
<dbReference type="InterPro" id="IPR029066">
    <property type="entry name" value="PLP-binding_barrel"/>
</dbReference>
<keyword evidence="3" id="KW-0456">Lyase</keyword>
<dbReference type="AlphaFoldDB" id="A0ABC8AU35"/>
<dbReference type="Gene3D" id="3.20.20.10">
    <property type="entry name" value="Alanine racemase"/>
    <property type="match status" value="1"/>
</dbReference>
<dbReference type="PANTHER" id="PTHR28004">
    <property type="entry name" value="ZGC:162816-RELATED"/>
    <property type="match status" value="1"/>
</dbReference>
<proteinExistence type="predicted"/>
<evidence type="ECO:0000313" key="4">
    <source>
        <dbReference type="Proteomes" id="UP000180166"/>
    </source>
</evidence>
<feature type="compositionally biased region" description="Low complexity" evidence="1">
    <location>
        <begin position="289"/>
        <end position="300"/>
    </location>
</feature>
<sequence length="487" mass="50992">MAADKGVAALSDTVPARGDTVLGDTVAAVGDTVLGPQHKSLPPAAWGLTVREYLATTPHLDDLQTPVLTMDRFGLDANRAVMADWATAAGVRLAPHGKTSMSPQLWKEQLDAGAWGITLATGWQVQVGRALGLGRIMLANALLDPTGLRWAAAEIASDPNFELYSWVDGVDSVREMERHLGSAPAGVKLNVIVELGGPHGRTGARGLAAAHEVADAVHASPRLRLAGVGGYEGALAHDRTSEGLAAVRHYLDEIAILHQELAAAGRYDEFLGRSRPGDAASDTGAPRESTGATAGEARSARAGRSAIVTAGGSAYPDLVVERLAGLADEEGAHGVPTTVVLRSGAYLIHDDGFYSGISPLTAGRAERSLRSAMHGWARCVSRPEAELALLDAGKRDLPFDEGLPVPQRLAGPASIALPEGATVSALNDQHTFLRLPGGTAADVPVGSVVRLGRSHPCTAFDKWRLIPVIDDAAAERPRVVDFLPTYF</sequence>
<reference evidence="3 4" key="1">
    <citation type="submission" date="2016-10" db="EMBL/GenBank/DDBJ databases">
        <title>Genome sequence of Nocardia seriolae strain EM150506, isolated from Anguila japonica.</title>
        <authorList>
            <person name="Han H.-J."/>
        </authorList>
    </citation>
    <scope>NUCLEOTIDE SEQUENCE [LARGE SCALE GENOMIC DNA]</scope>
    <source>
        <strain evidence="3 4">EM150506</strain>
    </source>
</reference>
<evidence type="ECO:0000256" key="1">
    <source>
        <dbReference type="SAM" id="MobiDB-lite"/>
    </source>
</evidence>
<feature type="region of interest" description="Disordered" evidence="1">
    <location>
        <begin position="274"/>
        <end position="300"/>
    </location>
</feature>
<dbReference type="GO" id="GO:0008721">
    <property type="term" value="F:D-serine ammonia-lyase activity"/>
    <property type="evidence" value="ECO:0007669"/>
    <property type="project" value="UniProtKB-EC"/>
</dbReference>
<organism evidence="3 4">
    <name type="scientific">Nocardia seriolae</name>
    <dbReference type="NCBI Taxonomy" id="37332"/>
    <lineage>
        <taxon>Bacteria</taxon>
        <taxon>Bacillati</taxon>
        <taxon>Actinomycetota</taxon>
        <taxon>Actinomycetes</taxon>
        <taxon>Mycobacteriales</taxon>
        <taxon>Nocardiaceae</taxon>
        <taxon>Nocardia</taxon>
    </lineage>
</organism>
<dbReference type="EC" id="4.3.1.18" evidence="3"/>
<evidence type="ECO:0000313" key="3">
    <source>
        <dbReference type="EMBL" id="APA97690.1"/>
    </source>
</evidence>
<dbReference type="KEGG" id="nsr:NS506_03640"/>
<dbReference type="InterPro" id="IPR026956">
    <property type="entry name" value="D-ser_dehydrat-like_dom"/>
</dbReference>
<accession>A0ABC8AU35</accession>
<evidence type="ECO:0000259" key="2">
    <source>
        <dbReference type="SMART" id="SM01119"/>
    </source>
</evidence>
<dbReference type="InterPro" id="IPR051466">
    <property type="entry name" value="D-amino_acid_metab_enzyme"/>
</dbReference>
<dbReference type="Gene3D" id="2.40.37.20">
    <property type="entry name" value="D-serine dehydratase-like domain"/>
    <property type="match status" value="1"/>
</dbReference>
<protein>
    <submittedName>
        <fullName evidence="3">D-serine ammonia-lyase</fullName>
        <ecNumber evidence="3">4.3.1.18</ecNumber>
    </submittedName>
</protein>
<dbReference type="Pfam" id="PF14031">
    <property type="entry name" value="D-ser_dehydrat"/>
    <property type="match status" value="1"/>
</dbReference>
<feature type="domain" description="D-serine dehydratase-like" evidence="2">
    <location>
        <begin position="372"/>
        <end position="470"/>
    </location>
</feature>
<dbReference type="EMBL" id="CP017839">
    <property type="protein sequence ID" value="APA97690.1"/>
    <property type="molecule type" value="Genomic_DNA"/>
</dbReference>
<dbReference type="Proteomes" id="UP000180166">
    <property type="component" value="Chromosome"/>
</dbReference>
<gene>
    <name evidence="3" type="primary">dsdA</name>
    <name evidence="3" type="ORF">NS506_03640</name>
</gene>